<dbReference type="SUPFAM" id="SSF144083">
    <property type="entry name" value="Magnesium transport protein CorA, transmembrane region"/>
    <property type="match status" value="1"/>
</dbReference>
<keyword evidence="7 13" id="KW-0812">Transmembrane</keyword>
<reference evidence="14 15" key="1">
    <citation type="submission" date="2020-07" db="EMBL/GenBank/DDBJ databases">
        <title>Complete genome sequence for Sandaracinobacter sp. M6.</title>
        <authorList>
            <person name="Tang Y."/>
            <person name="Liu Q."/>
            <person name="Guo Z."/>
            <person name="Lei P."/>
            <person name="Huang B."/>
        </authorList>
    </citation>
    <scope>NUCLEOTIDE SEQUENCE [LARGE SCALE GENOMIC DNA]</scope>
    <source>
        <strain evidence="14 15">M6</strain>
    </source>
</reference>
<feature type="transmembrane region" description="Helical" evidence="13">
    <location>
        <begin position="306"/>
        <end position="326"/>
    </location>
</feature>
<keyword evidence="11 13" id="KW-0472">Membrane</keyword>
<dbReference type="GO" id="GO:0015095">
    <property type="term" value="F:magnesium ion transmembrane transporter activity"/>
    <property type="evidence" value="ECO:0007669"/>
    <property type="project" value="TreeGrafter"/>
</dbReference>
<protein>
    <recommendedName>
        <fullName evidence="3">Magnesium transport protein CorA</fullName>
    </recommendedName>
</protein>
<keyword evidence="9 13" id="KW-1133">Transmembrane helix</keyword>
<keyword evidence="15" id="KW-1185">Reference proteome</keyword>
<dbReference type="Gene3D" id="1.20.58.340">
    <property type="entry name" value="Magnesium transport protein CorA, transmembrane region"/>
    <property type="match status" value="2"/>
</dbReference>
<dbReference type="Gene3D" id="3.30.460.20">
    <property type="entry name" value="CorA soluble domain-like"/>
    <property type="match status" value="1"/>
</dbReference>
<evidence type="ECO:0000256" key="2">
    <source>
        <dbReference type="ARBA" id="ARBA00009765"/>
    </source>
</evidence>
<dbReference type="SUPFAM" id="SSF143865">
    <property type="entry name" value="CorA soluble domain-like"/>
    <property type="match status" value="1"/>
</dbReference>
<evidence type="ECO:0000313" key="15">
    <source>
        <dbReference type="Proteomes" id="UP000515292"/>
    </source>
</evidence>
<keyword evidence="6" id="KW-0997">Cell inner membrane</keyword>
<keyword evidence="8" id="KW-0460">Magnesium</keyword>
<dbReference type="EMBL" id="CP059851">
    <property type="protein sequence ID" value="QMW22416.1"/>
    <property type="molecule type" value="Genomic_DNA"/>
</dbReference>
<dbReference type="PANTHER" id="PTHR47685:SF1">
    <property type="entry name" value="MAGNESIUM TRANSPORT PROTEIN CORA"/>
    <property type="match status" value="1"/>
</dbReference>
<evidence type="ECO:0000256" key="13">
    <source>
        <dbReference type="SAM" id="Phobius"/>
    </source>
</evidence>
<evidence type="ECO:0000313" key="14">
    <source>
        <dbReference type="EMBL" id="QMW22416.1"/>
    </source>
</evidence>
<comment type="subcellular location">
    <subcellularLocation>
        <location evidence="1">Cell inner membrane</location>
        <topology evidence="1">Multi-pass membrane protein</topology>
    </subcellularLocation>
</comment>
<evidence type="ECO:0000256" key="11">
    <source>
        <dbReference type="ARBA" id="ARBA00023136"/>
    </source>
</evidence>
<evidence type="ECO:0000256" key="12">
    <source>
        <dbReference type="ARBA" id="ARBA00034269"/>
    </source>
</evidence>
<dbReference type="FunFam" id="1.20.58.340:FF:000001">
    <property type="entry name" value="Magnesium transport protein CorA"/>
    <property type="match status" value="1"/>
</dbReference>
<dbReference type="InterPro" id="IPR002523">
    <property type="entry name" value="MgTranspt_CorA/ZnTranspt_ZntB"/>
</dbReference>
<keyword evidence="4" id="KW-0813">Transport</keyword>
<organism evidence="14 15">
    <name type="scientific">Sandaracinobacteroides saxicola</name>
    <dbReference type="NCBI Taxonomy" id="2759707"/>
    <lineage>
        <taxon>Bacteria</taxon>
        <taxon>Pseudomonadati</taxon>
        <taxon>Pseudomonadota</taxon>
        <taxon>Alphaproteobacteria</taxon>
        <taxon>Sphingomonadales</taxon>
        <taxon>Sphingosinicellaceae</taxon>
        <taxon>Sandaracinobacteroides</taxon>
    </lineage>
</organism>
<dbReference type="KEGG" id="sand:H3309_13860"/>
<dbReference type="InterPro" id="IPR050829">
    <property type="entry name" value="CorA_MIT"/>
</dbReference>
<dbReference type="InterPro" id="IPR045861">
    <property type="entry name" value="CorA_cytoplasmic_dom"/>
</dbReference>
<keyword evidence="5" id="KW-1003">Cell membrane</keyword>
<feature type="transmembrane region" description="Helical" evidence="13">
    <location>
        <begin position="270"/>
        <end position="294"/>
    </location>
</feature>
<keyword evidence="10" id="KW-0406">Ion transport</keyword>
<dbReference type="InterPro" id="IPR045863">
    <property type="entry name" value="CorA_TM1_TM2"/>
</dbReference>
<evidence type="ECO:0000256" key="5">
    <source>
        <dbReference type="ARBA" id="ARBA00022475"/>
    </source>
</evidence>
<name>A0A7G5IGC4_9SPHN</name>
<proteinExistence type="inferred from homology"/>
<evidence type="ECO:0000256" key="1">
    <source>
        <dbReference type="ARBA" id="ARBA00004429"/>
    </source>
</evidence>
<evidence type="ECO:0000256" key="9">
    <source>
        <dbReference type="ARBA" id="ARBA00022989"/>
    </source>
</evidence>
<evidence type="ECO:0000256" key="10">
    <source>
        <dbReference type="ARBA" id="ARBA00023065"/>
    </source>
</evidence>
<dbReference type="GO" id="GO:0005886">
    <property type="term" value="C:plasma membrane"/>
    <property type="evidence" value="ECO:0007669"/>
    <property type="project" value="UniProtKB-SubCell"/>
</dbReference>
<comment type="catalytic activity">
    <reaction evidence="12">
        <text>Mg(2+)(in) = Mg(2+)(out)</text>
        <dbReference type="Rhea" id="RHEA:29827"/>
        <dbReference type="ChEBI" id="CHEBI:18420"/>
    </reaction>
</comment>
<dbReference type="CDD" id="cd12837">
    <property type="entry name" value="EcCorA-like_u1"/>
    <property type="match status" value="1"/>
</dbReference>
<evidence type="ECO:0000256" key="3">
    <source>
        <dbReference type="ARBA" id="ARBA00019439"/>
    </source>
</evidence>
<gene>
    <name evidence="14" type="ORF">H3309_13860</name>
</gene>
<dbReference type="AlphaFoldDB" id="A0A7G5IGC4"/>
<dbReference type="RefSeq" id="WP_182295296.1">
    <property type="nucleotide sequence ID" value="NZ_CP059851.1"/>
</dbReference>
<sequence>MIRCYVAGAEGARPFPEDGVLPEGTVWVDVADPLPHEKEWVEKALALDLPTRADMEEIEASSRVYREGDASFMTATQVVGLDSDDPTAVPIAFILTPRLLVTLRFSDPHSFRQMILHCERVPLPDSSLAVLIKLLDMIVDRLADILERMSADVDRTSRQVFGRDTPKTKRLSSDNLRDILSQIGAIQFVVNKVHDSLLTFARMISFLNLPQETEAAANGSRAKLDKRSREGLKSLVRDVSSLLENSSYLTNNIAFLLDAALGRISIEQNAIIKIFSVAAVVFLPPTLVASIYGMNFEHMPELKLQLGYPMAILMMILSAVLPYLWFKKKGWL</sequence>
<accession>A0A7G5IGC4</accession>
<evidence type="ECO:0000256" key="6">
    <source>
        <dbReference type="ARBA" id="ARBA00022519"/>
    </source>
</evidence>
<dbReference type="Proteomes" id="UP000515292">
    <property type="component" value="Chromosome"/>
</dbReference>
<dbReference type="GO" id="GO:0015087">
    <property type="term" value="F:cobalt ion transmembrane transporter activity"/>
    <property type="evidence" value="ECO:0007669"/>
    <property type="project" value="TreeGrafter"/>
</dbReference>
<evidence type="ECO:0000256" key="8">
    <source>
        <dbReference type="ARBA" id="ARBA00022842"/>
    </source>
</evidence>
<evidence type="ECO:0000256" key="4">
    <source>
        <dbReference type="ARBA" id="ARBA00022448"/>
    </source>
</evidence>
<dbReference type="PANTHER" id="PTHR47685">
    <property type="entry name" value="MAGNESIUM TRANSPORT PROTEIN CORA"/>
    <property type="match status" value="1"/>
</dbReference>
<dbReference type="Pfam" id="PF01544">
    <property type="entry name" value="CorA"/>
    <property type="match status" value="1"/>
</dbReference>
<evidence type="ECO:0000256" key="7">
    <source>
        <dbReference type="ARBA" id="ARBA00022692"/>
    </source>
</evidence>
<comment type="similarity">
    <text evidence="2">Belongs to the CorA metal ion transporter (MIT) (TC 1.A.35) family.</text>
</comment>
<dbReference type="GO" id="GO:0015099">
    <property type="term" value="F:nickel cation transmembrane transporter activity"/>
    <property type="evidence" value="ECO:0007669"/>
    <property type="project" value="TreeGrafter"/>
</dbReference>